<comment type="caution">
    <text evidence="2">The sequence shown here is derived from an EMBL/GenBank/DDBJ whole genome shotgun (WGS) entry which is preliminary data.</text>
</comment>
<dbReference type="Proteomes" id="UP000807716">
    <property type="component" value="Unassembled WGS sequence"/>
</dbReference>
<protein>
    <submittedName>
        <fullName evidence="2">Uncharacterized protein</fullName>
    </submittedName>
</protein>
<sequence length="115" mass="13276">MEADNTVAGRAPATKVGGMRIPNADHQVPLVRKEHDKKRETNTEEDNEDQRELERTDRLEYEKLTRQAAAERQARDYQNHPKQEKTNNFRQRENIHVAQPILHTHSKSGAAALNQ</sequence>
<feature type="compositionally biased region" description="Basic and acidic residues" evidence="1">
    <location>
        <begin position="72"/>
        <end position="91"/>
    </location>
</feature>
<dbReference type="OrthoDB" id="2382415at2759"/>
<dbReference type="EMBL" id="JAAAJB010000141">
    <property type="protein sequence ID" value="KAG0264335.1"/>
    <property type="molecule type" value="Genomic_DNA"/>
</dbReference>
<proteinExistence type="predicted"/>
<name>A0A9P6QAL2_9FUNG</name>
<keyword evidence="3" id="KW-1185">Reference proteome</keyword>
<gene>
    <name evidence="2" type="ORF">DFQ27_001277</name>
</gene>
<feature type="compositionally biased region" description="Basic and acidic residues" evidence="1">
    <location>
        <begin position="50"/>
        <end position="65"/>
    </location>
</feature>
<accession>A0A9P6QAL2</accession>
<reference evidence="2" key="1">
    <citation type="journal article" date="2020" name="Fungal Divers.">
        <title>Resolving the Mortierellaceae phylogeny through synthesis of multi-gene phylogenetics and phylogenomics.</title>
        <authorList>
            <person name="Vandepol N."/>
            <person name="Liber J."/>
            <person name="Desiro A."/>
            <person name="Na H."/>
            <person name="Kennedy M."/>
            <person name="Barry K."/>
            <person name="Grigoriev I.V."/>
            <person name="Miller A.N."/>
            <person name="O'Donnell K."/>
            <person name="Stajich J.E."/>
            <person name="Bonito G."/>
        </authorList>
    </citation>
    <scope>NUCLEOTIDE SEQUENCE</scope>
    <source>
        <strain evidence="2">BC1065</strain>
    </source>
</reference>
<evidence type="ECO:0000256" key="1">
    <source>
        <dbReference type="SAM" id="MobiDB-lite"/>
    </source>
</evidence>
<feature type="region of interest" description="Disordered" evidence="1">
    <location>
        <begin position="1"/>
        <end position="91"/>
    </location>
</feature>
<organism evidence="2 3">
    <name type="scientific">Actinomortierella ambigua</name>
    <dbReference type="NCBI Taxonomy" id="1343610"/>
    <lineage>
        <taxon>Eukaryota</taxon>
        <taxon>Fungi</taxon>
        <taxon>Fungi incertae sedis</taxon>
        <taxon>Mucoromycota</taxon>
        <taxon>Mortierellomycotina</taxon>
        <taxon>Mortierellomycetes</taxon>
        <taxon>Mortierellales</taxon>
        <taxon>Mortierellaceae</taxon>
        <taxon>Actinomortierella</taxon>
    </lineage>
</organism>
<feature type="compositionally biased region" description="Basic and acidic residues" evidence="1">
    <location>
        <begin position="31"/>
        <end position="42"/>
    </location>
</feature>
<evidence type="ECO:0000313" key="2">
    <source>
        <dbReference type="EMBL" id="KAG0264335.1"/>
    </source>
</evidence>
<dbReference type="AlphaFoldDB" id="A0A9P6QAL2"/>
<evidence type="ECO:0000313" key="3">
    <source>
        <dbReference type="Proteomes" id="UP000807716"/>
    </source>
</evidence>